<dbReference type="Pfam" id="PF08207">
    <property type="entry name" value="EFP_N"/>
    <property type="match status" value="1"/>
</dbReference>
<reference evidence="12" key="1">
    <citation type="journal article" date="2020" name="mSystems">
        <title>Genome- and Community-Level Interaction Insights into Carbon Utilization and Element Cycling Functions of Hydrothermarchaeota in Hydrothermal Sediment.</title>
        <authorList>
            <person name="Zhou Z."/>
            <person name="Liu Y."/>
            <person name="Xu W."/>
            <person name="Pan J."/>
            <person name="Luo Z.H."/>
            <person name="Li M."/>
        </authorList>
    </citation>
    <scope>NUCLEOTIDE SEQUENCE [LARGE SCALE GENOMIC DNA]</scope>
    <source>
        <strain evidence="12">HyVt-237</strain>
    </source>
</reference>
<evidence type="ECO:0000256" key="9">
    <source>
        <dbReference type="RuleBase" id="RU004389"/>
    </source>
</evidence>
<evidence type="ECO:0000256" key="5">
    <source>
        <dbReference type="ARBA" id="ARBA00022768"/>
    </source>
</evidence>
<dbReference type="InterPro" id="IPR020599">
    <property type="entry name" value="Transl_elong_fac_P/YeiP"/>
</dbReference>
<dbReference type="InterPro" id="IPR008991">
    <property type="entry name" value="Translation_prot_SH3-like_sf"/>
</dbReference>
<dbReference type="AlphaFoldDB" id="A0A7C0XA30"/>
<dbReference type="PROSITE" id="PS01275">
    <property type="entry name" value="EFP"/>
    <property type="match status" value="1"/>
</dbReference>
<dbReference type="Gene3D" id="2.40.50.140">
    <property type="entry name" value="Nucleic acid-binding proteins"/>
    <property type="match status" value="2"/>
</dbReference>
<comment type="subcellular location">
    <subcellularLocation>
        <location evidence="1 7">Cytoplasm</location>
    </subcellularLocation>
</comment>
<dbReference type="Gene3D" id="2.30.30.30">
    <property type="match status" value="1"/>
</dbReference>
<dbReference type="InterPro" id="IPR013185">
    <property type="entry name" value="Transl_elong_KOW-like"/>
</dbReference>
<feature type="domain" description="Translation elongation factor P/YeiP central" evidence="11">
    <location>
        <begin position="64"/>
        <end position="118"/>
    </location>
</feature>
<name>A0A7C0XA30_UNCW3</name>
<comment type="pathway">
    <text evidence="2 7">Protein biosynthesis; polypeptide chain elongation.</text>
</comment>
<dbReference type="NCBIfam" id="TIGR00038">
    <property type="entry name" value="efp"/>
    <property type="match status" value="1"/>
</dbReference>
<dbReference type="PANTHER" id="PTHR30053">
    <property type="entry name" value="ELONGATION FACTOR P"/>
    <property type="match status" value="1"/>
</dbReference>
<evidence type="ECO:0000313" key="12">
    <source>
        <dbReference type="EMBL" id="HDM89604.1"/>
    </source>
</evidence>
<dbReference type="InterPro" id="IPR014722">
    <property type="entry name" value="Rib_uL2_dom2"/>
</dbReference>
<comment type="similarity">
    <text evidence="3 7 9">Belongs to the elongation factor P family.</text>
</comment>
<dbReference type="FunFam" id="2.30.30.30:FF:000003">
    <property type="entry name" value="Elongation factor P"/>
    <property type="match status" value="1"/>
</dbReference>
<evidence type="ECO:0000256" key="1">
    <source>
        <dbReference type="ARBA" id="ARBA00004496"/>
    </source>
</evidence>
<dbReference type="CDD" id="cd04470">
    <property type="entry name" value="S1_EF-P_repeat_1"/>
    <property type="match status" value="1"/>
</dbReference>
<evidence type="ECO:0000256" key="8">
    <source>
        <dbReference type="NCBIfam" id="TIGR00038"/>
    </source>
</evidence>
<accession>A0A7C0XA30</accession>
<keyword evidence="6 7" id="KW-0648">Protein biosynthesis</keyword>
<proteinExistence type="inferred from homology"/>
<evidence type="ECO:0000256" key="2">
    <source>
        <dbReference type="ARBA" id="ARBA00004815"/>
    </source>
</evidence>
<dbReference type="SMART" id="SM00841">
    <property type="entry name" value="Elong-fact-P_C"/>
    <property type="match status" value="1"/>
</dbReference>
<dbReference type="PANTHER" id="PTHR30053:SF12">
    <property type="entry name" value="ELONGATION FACTOR P (EF-P) FAMILY PROTEIN"/>
    <property type="match status" value="1"/>
</dbReference>
<dbReference type="Pfam" id="PF09285">
    <property type="entry name" value="Elong-fact-P_C"/>
    <property type="match status" value="1"/>
</dbReference>
<dbReference type="CDD" id="cd05794">
    <property type="entry name" value="S1_EF-P_repeat_2"/>
    <property type="match status" value="1"/>
</dbReference>
<comment type="function">
    <text evidence="7">Involved in peptide bond synthesis. Stimulates efficient translation and peptide-bond synthesis on native or reconstituted 70S ribosomes in vitro. Probably functions indirectly by altering the affinity of the ribosome for aminoacyl-tRNA, thus increasing their reactivity as acceptors for peptidyl transferase.</text>
</comment>
<dbReference type="Proteomes" id="UP000885931">
    <property type="component" value="Unassembled WGS sequence"/>
</dbReference>
<organism evidence="12">
    <name type="scientific">candidate division WOR-3 bacterium</name>
    <dbReference type="NCBI Taxonomy" id="2052148"/>
    <lineage>
        <taxon>Bacteria</taxon>
        <taxon>Bacteria division WOR-3</taxon>
    </lineage>
</organism>
<dbReference type="GO" id="GO:0005829">
    <property type="term" value="C:cytosol"/>
    <property type="evidence" value="ECO:0007669"/>
    <property type="project" value="UniProtKB-ARBA"/>
</dbReference>
<dbReference type="SUPFAM" id="SSF50249">
    <property type="entry name" value="Nucleic acid-binding proteins"/>
    <property type="match status" value="2"/>
</dbReference>
<evidence type="ECO:0000259" key="11">
    <source>
        <dbReference type="SMART" id="SM01185"/>
    </source>
</evidence>
<dbReference type="InterPro" id="IPR001059">
    <property type="entry name" value="Transl_elong_P/YeiP_cen"/>
</dbReference>
<keyword evidence="5 7" id="KW-0251">Elongation factor</keyword>
<dbReference type="HAMAP" id="MF_00141">
    <property type="entry name" value="EF_P"/>
    <property type="match status" value="1"/>
</dbReference>
<dbReference type="SMART" id="SM01185">
    <property type="entry name" value="EFP"/>
    <property type="match status" value="1"/>
</dbReference>
<feature type="domain" description="Elongation factor P C-terminal" evidence="10">
    <location>
        <begin position="126"/>
        <end position="181"/>
    </location>
</feature>
<evidence type="ECO:0000256" key="7">
    <source>
        <dbReference type="HAMAP-Rule" id="MF_00141"/>
    </source>
</evidence>
<dbReference type="FunFam" id="2.40.50.140:FF:000009">
    <property type="entry name" value="Elongation factor P"/>
    <property type="match status" value="1"/>
</dbReference>
<dbReference type="InterPro" id="IPR013852">
    <property type="entry name" value="Transl_elong_P/YeiP_CS"/>
</dbReference>
<dbReference type="GO" id="GO:0003746">
    <property type="term" value="F:translation elongation factor activity"/>
    <property type="evidence" value="ECO:0007669"/>
    <property type="project" value="UniProtKB-UniRule"/>
</dbReference>
<dbReference type="EMBL" id="DRBW01000008">
    <property type="protein sequence ID" value="HDM89604.1"/>
    <property type="molecule type" value="Genomic_DNA"/>
</dbReference>
<dbReference type="FunFam" id="2.40.50.140:FF:000004">
    <property type="entry name" value="Elongation factor P"/>
    <property type="match status" value="1"/>
</dbReference>
<dbReference type="InterPro" id="IPR011768">
    <property type="entry name" value="Transl_elongation_fac_P"/>
</dbReference>
<dbReference type="InterPro" id="IPR015365">
    <property type="entry name" value="Elong-fact-P_C"/>
</dbReference>
<dbReference type="InterPro" id="IPR012340">
    <property type="entry name" value="NA-bd_OB-fold"/>
</dbReference>
<dbReference type="SUPFAM" id="SSF50104">
    <property type="entry name" value="Translation proteins SH3-like domain"/>
    <property type="match status" value="1"/>
</dbReference>
<dbReference type="GO" id="GO:0043043">
    <property type="term" value="P:peptide biosynthetic process"/>
    <property type="evidence" value="ECO:0007669"/>
    <property type="project" value="InterPro"/>
</dbReference>
<keyword evidence="4 7" id="KW-0963">Cytoplasm</keyword>
<evidence type="ECO:0000256" key="3">
    <source>
        <dbReference type="ARBA" id="ARBA00009479"/>
    </source>
</evidence>
<dbReference type="PIRSF" id="PIRSF005901">
    <property type="entry name" value="EF-P"/>
    <property type="match status" value="1"/>
</dbReference>
<dbReference type="Pfam" id="PF01132">
    <property type="entry name" value="EFP"/>
    <property type="match status" value="1"/>
</dbReference>
<sequence>MPDIRTGMAIKLDGEIYLVVDFQHIHMGRGGATIRTKLKNMRTGQVREISLRDTDTVEEVRVERRPAAFSYTTGDNYVFYDIETYEEHIFPEDQLKDILPYLKEGLEVTILYIDGSPLGIELPNSVVLEVVETDPGLKGDTASGGSKPAKLETGLVIQVPLFVQIGDKVRVDTRTGKYLERVKE</sequence>
<evidence type="ECO:0000259" key="10">
    <source>
        <dbReference type="SMART" id="SM00841"/>
    </source>
</evidence>
<gene>
    <name evidence="7 12" type="primary">efp</name>
    <name evidence="12" type="ORF">ENG67_00150</name>
</gene>
<dbReference type="NCBIfam" id="NF001810">
    <property type="entry name" value="PRK00529.1"/>
    <property type="match status" value="1"/>
</dbReference>
<comment type="caution">
    <text evidence="12">The sequence shown here is derived from an EMBL/GenBank/DDBJ whole genome shotgun (WGS) entry which is preliminary data.</text>
</comment>
<protein>
    <recommendedName>
        <fullName evidence="7 8">Elongation factor P</fullName>
        <shortName evidence="7">EF-P</shortName>
    </recommendedName>
</protein>
<dbReference type="UniPathway" id="UPA00345"/>
<evidence type="ECO:0000256" key="4">
    <source>
        <dbReference type="ARBA" id="ARBA00022490"/>
    </source>
</evidence>
<evidence type="ECO:0000256" key="6">
    <source>
        <dbReference type="ARBA" id="ARBA00022917"/>
    </source>
</evidence>